<feature type="domain" description="Histidine kinase/HSP90-like ATPase" evidence="2">
    <location>
        <begin position="36"/>
        <end position="134"/>
    </location>
</feature>
<keyword evidence="1" id="KW-0808">Transferase</keyword>
<dbReference type="PANTHER" id="PTHR35526:SF3">
    <property type="entry name" value="ANTI-SIGMA-F FACTOR RSBW"/>
    <property type="match status" value="1"/>
</dbReference>
<evidence type="ECO:0000256" key="1">
    <source>
        <dbReference type="ARBA" id="ARBA00022527"/>
    </source>
</evidence>
<dbReference type="RefSeq" id="WP_163942381.1">
    <property type="nucleotide sequence ID" value="NZ_JAAHBU010000066.1"/>
</dbReference>
<evidence type="ECO:0000313" key="5">
    <source>
        <dbReference type="Proteomes" id="UP000480410"/>
    </source>
</evidence>
<keyword evidence="1" id="KW-0418">Kinase</keyword>
<keyword evidence="1" id="KW-0723">Serine/threonine-protein kinase</keyword>
<dbReference type="Pfam" id="PF02518">
    <property type="entry name" value="HATPase_c"/>
    <property type="match status" value="1"/>
</dbReference>
<dbReference type="EMBL" id="JAAHBV010000024">
    <property type="protein sequence ID" value="NER59023.1"/>
    <property type="molecule type" value="Genomic_DNA"/>
</dbReference>
<dbReference type="InterPro" id="IPR036890">
    <property type="entry name" value="HATPase_C_sf"/>
</dbReference>
<dbReference type="SUPFAM" id="SSF55874">
    <property type="entry name" value="ATPase domain of HSP90 chaperone/DNA topoisomerase II/histidine kinase"/>
    <property type="match status" value="1"/>
</dbReference>
<name>A0A6B3NN40_9PSED</name>
<reference evidence="5 6" key="1">
    <citation type="submission" date="2020-02" db="EMBL/GenBank/DDBJ databases">
        <title>Broccoli isolated Pseudomonas sp.</title>
        <authorList>
            <person name="Fujikawa T."/>
            <person name="Sawada H."/>
        </authorList>
    </citation>
    <scope>NUCLEOTIDE SEQUENCE [LARGE SCALE GENOMIC DNA]</scope>
    <source>
        <strain evidence="4 6">MAFF212427</strain>
        <strain evidence="3 5">MAFF212428</strain>
    </source>
</reference>
<keyword evidence="6" id="KW-1185">Reference proteome</keyword>
<dbReference type="InterPro" id="IPR050267">
    <property type="entry name" value="Anti-sigma-factor_SerPK"/>
</dbReference>
<dbReference type="Proteomes" id="UP000482634">
    <property type="component" value="Unassembled WGS sequence"/>
</dbReference>
<comment type="caution">
    <text evidence="4">The sequence shown here is derived from an EMBL/GenBank/DDBJ whole genome shotgun (WGS) entry which is preliminary data.</text>
</comment>
<proteinExistence type="predicted"/>
<accession>A0A6B3NN40</accession>
<dbReference type="PANTHER" id="PTHR35526">
    <property type="entry name" value="ANTI-SIGMA-F FACTOR RSBW-RELATED"/>
    <property type="match status" value="1"/>
</dbReference>
<evidence type="ECO:0000313" key="3">
    <source>
        <dbReference type="EMBL" id="NER59023.1"/>
    </source>
</evidence>
<dbReference type="GO" id="GO:0004674">
    <property type="term" value="F:protein serine/threonine kinase activity"/>
    <property type="evidence" value="ECO:0007669"/>
    <property type="project" value="UniProtKB-KW"/>
</dbReference>
<dbReference type="Proteomes" id="UP000480410">
    <property type="component" value="Unassembled WGS sequence"/>
</dbReference>
<protein>
    <submittedName>
        <fullName evidence="4">Anti-sigma regulatory factor</fullName>
    </submittedName>
</protein>
<accession>A0A6M0CR25</accession>
<sequence length="134" mass="14372">MSAEDSGTQPIQLEQDVVLARQLARKLAQGCGMSLINLTKLVTAVSELARNAVVYGGGGHMDWQIVEKDHRKGLRLTFRDEGPGIPDIKLAMTDGWTSGSGLGLGLTGARRLVDEFELDTAPGAGTRVTILRWA</sequence>
<dbReference type="SMART" id="SM00387">
    <property type="entry name" value="HATPase_c"/>
    <property type="match status" value="1"/>
</dbReference>
<organism evidence="4 6">
    <name type="scientific">Pseudomonas brassicae</name>
    <dbReference type="NCBI Taxonomy" id="2708063"/>
    <lineage>
        <taxon>Bacteria</taxon>
        <taxon>Pseudomonadati</taxon>
        <taxon>Pseudomonadota</taxon>
        <taxon>Gammaproteobacteria</taxon>
        <taxon>Pseudomonadales</taxon>
        <taxon>Pseudomonadaceae</taxon>
        <taxon>Pseudomonas</taxon>
    </lineage>
</organism>
<gene>
    <name evidence="3" type="ORF">G3435_01570</name>
    <name evidence="4" type="ORF">G3436_05920</name>
</gene>
<evidence type="ECO:0000313" key="6">
    <source>
        <dbReference type="Proteomes" id="UP000482634"/>
    </source>
</evidence>
<dbReference type="EMBL" id="JAAHBU010000066">
    <property type="protein sequence ID" value="NER63519.1"/>
    <property type="molecule type" value="Genomic_DNA"/>
</dbReference>
<evidence type="ECO:0000313" key="4">
    <source>
        <dbReference type="EMBL" id="NER63519.1"/>
    </source>
</evidence>
<evidence type="ECO:0000259" key="2">
    <source>
        <dbReference type="SMART" id="SM00387"/>
    </source>
</evidence>
<dbReference type="Gene3D" id="3.30.565.10">
    <property type="entry name" value="Histidine kinase-like ATPase, C-terminal domain"/>
    <property type="match status" value="1"/>
</dbReference>
<dbReference type="InterPro" id="IPR003594">
    <property type="entry name" value="HATPase_dom"/>
</dbReference>
<dbReference type="AlphaFoldDB" id="A0A6B3NN40"/>